<keyword evidence="1" id="KW-0472">Membrane</keyword>
<protein>
    <submittedName>
        <fullName evidence="3">DUF1206 domain-containing protein</fullName>
    </submittedName>
</protein>
<dbReference type="Proteomes" id="UP000025227">
    <property type="component" value="Unplaced"/>
</dbReference>
<evidence type="ECO:0000256" key="1">
    <source>
        <dbReference type="SAM" id="Phobius"/>
    </source>
</evidence>
<dbReference type="AlphaFoldDB" id="A0A7I4Z6B7"/>
<proteinExistence type="predicted"/>
<feature type="transmembrane region" description="Helical" evidence="1">
    <location>
        <begin position="13"/>
        <end position="31"/>
    </location>
</feature>
<organism evidence="2 3">
    <name type="scientific">Haemonchus contortus</name>
    <name type="common">Barber pole worm</name>
    <dbReference type="NCBI Taxonomy" id="6289"/>
    <lineage>
        <taxon>Eukaryota</taxon>
        <taxon>Metazoa</taxon>
        <taxon>Ecdysozoa</taxon>
        <taxon>Nematoda</taxon>
        <taxon>Chromadorea</taxon>
        <taxon>Rhabditida</taxon>
        <taxon>Rhabditina</taxon>
        <taxon>Rhabditomorpha</taxon>
        <taxon>Strongyloidea</taxon>
        <taxon>Trichostrongylidae</taxon>
        <taxon>Haemonchus</taxon>
    </lineage>
</organism>
<accession>A0A7I4Z6B7</accession>
<name>A0A7I4Z6B7_HAECO</name>
<dbReference type="WBParaSite" id="HCON_00191360-00001">
    <property type="protein sequence ID" value="HCON_00191360-00001"/>
    <property type="gene ID" value="HCON_00191360"/>
</dbReference>
<reference evidence="3" key="1">
    <citation type="submission" date="2020-12" db="UniProtKB">
        <authorList>
            <consortium name="WormBaseParasite"/>
        </authorList>
    </citation>
    <scope>IDENTIFICATION</scope>
    <source>
        <strain evidence="3">MHco3</strain>
    </source>
</reference>
<sequence length="44" mass="5236">MTCTNEHCRRVKFVIMTGVAVVVGWLAYSAYQTKKRRNSRRRDF</sequence>
<evidence type="ECO:0000313" key="2">
    <source>
        <dbReference type="Proteomes" id="UP000025227"/>
    </source>
</evidence>
<keyword evidence="2" id="KW-1185">Reference proteome</keyword>
<keyword evidence="1" id="KW-0812">Transmembrane</keyword>
<evidence type="ECO:0000313" key="3">
    <source>
        <dbReference type="WBParaSite" id="HCON_00191360-00001"/>
    </source>
</evidence>
<keyword evidence="1" id="KW-1133">Transmembrane helix</keyword>